<gene>
    <name evidence="6" type="ORF">GCM10009720_22210</name>
</gene>
<dbReference type="PANTHER" id="PTHR10851:SF3">
    <property type="entry name" value="PYRIDOXINE_PYRIDOXAMINE 5'-PHOSPHATE OXIDASE 2"/>
    <property type="match status" value="1"/>
</dbReference>
<evidence type="ECO:0000256" key="1">
    <source>
        <dbReference type="ARBA" id="ARBA00001917"/>
    </source>
</evidence>
<evidence type="ECO:0000256" key="4">
    <source>
        <dbReference type="ARBA" id="ARBA00023002"/>
    </source>
</evidence>
<dbReference type="SUPFAM" id="SSF50475">
    <property type="entry name" value="FMN-binding split barrel"/>
    <property type="match status" value="1"/>
</dbReference>
<dbReference type="PANTHER" id="PTHR10851">
    <property type="entry name" value="PYRIDOXINE-5-PHOSPHATE OXIDASE"/>
    <property type="match status" value="1"/>
</dbReference>
<keyword evidence="4" id="KW-0560">Oxidoreductase</keyword>
<dbReference type="Pfam" id="PF01243">
    <property type="entry name" value="PNPOx_N"/>
    <property type="match status" value="1"/>
</dbReference>
<dbReference type="Gene3D" id="2.30.110.10">
    <property type="entry name" value="Electron Transport, Fmn-binding Protein, Chain A"/>
    <property type="match status" value="1"/>
</dbReference>
<evidence type="ECO:0000256" key="2">
    <source>
        <dbReference type="ARBA" id="ARBA00022630"/>
    </source>
</evidence>
<comment type="cofactor">
    <cofactor evidence="1">
        <name>FMN</name>
        <dbReference type="ChEBI" id="CHEBI:58210"/>
    </cofactor>
</comment>
<reference evidence="7" key="1">
    <citation type="journal article" date="2019" name="Int. J. Syst. Evol. Microbiol.">
        <title>The Global Catalogue of Microorganisms (GCM) 10K type strain sequencing project: providing services to taxonomists for standard genome sequencing and annotation.</title>
        <authorList>
            <consortium name="The Broad Institute Genomics Platform"/>
            <consortium name="The Broad Institute Genome Sequencing Center for Infectious Disease"/>
            <person name="Wu L."/>
            <person name="Ma J."/>
        </authorList>
    </citation>
    <scope>NUCLEOTIDE SEQUENCE [LARGE SCALE GENOMIC DNA]</scope>
    <source>
        <strain evidence="7">JCM 13595</strain>
    </source>
</reference>
<dbReference type="EMBL" id="BAAAMN010000048">
    <property type="protein sequence ID" value="GAA2041276.1"/>
    <property type="molecule type" value="Genomic_DNA"/>
</dbReference>
<evidence type="ECO:0000313" key="6">
    <source>
        <dbReference type="EMBL" id="GAA2041276.1"/>
    </source>
</evidence>
<dbReference type="InterPro" id="IPR011576">
    <property type="entry name" value="Pyridox_Oxase_N"/>
</dbReference>
<accession>A0ABN2UQX2</accession>
<dbReference type="InterPro" id="IPR000659">
    <property type="entry name" value="Pyridox_Oxase"/>
</dbReference>
<evidence type="ECO:0000256" key="3">
    <source>
        <dbReference type="ARBA" id="ARBA00022643"/>
    </source>
</evidence>
<keyword evidence="7" id="KW-1185">Reference proteome</keyword>
<keyword evidence="2" id="KW-0285">Flavoprotein</keyword>
<keyword evidence="3" id="KW-0288">FMN</keyword>
<evidence type="ECO:0000313" key="7">
    <source>
        <dbReference type="Proteomes" id="UP001501461"/>
    </source>
</evidence>
<proteinExistence type="predicted"/>
<sequence length="187" mass="21157">MSGVDILQRIWTALHAATKQGTGFTLGFLGTVSNGGGPRIRAVILRRFDRSPDRIFFATHASAQKAIEIRDQPQVALTLQDNDSALQLRIEGTASVVEDPAQRRNAWESLAPHSQQLYASPEVPGRPLTQNVHSLVDDSEMRSAFERFAWIRIDLAWLDWLDLSTEPQQRWQFRLNEGSWRGQRVVP</sequence>
<dbReference type="InterPro" id="IPR012349">
    <property type="entry name" value="Split_barrel_FMN-bd"/>
</dbReference>
<feature type="domain" description="Pyridoxamine 5'-phosphate oxidase N-terminal" evidence="5">
    <location>
        <begin position="24"/>
        <end position="118"/>
    </location>
</feature>
<comment type="caution">
    <text evidence="6">The sequence shown here is derived from an EMBL/GenBank/DDBJ whole genome shotgun (WGS) entry which is preliminary data.</text>
</comment>
<evidence type="ECO:0000259" key="5">
    <source>
        <dbReference type="Pfam" id="PF01243"/>
    </source>
</evidence>
<protein>
    <recommendedName>
        <fullName evidence="5">Pyridoxamine 5'-phosphate oxidase N-terminal domain-containing protein</fullName>
    </recommendedName>
</protein>
<name>A0ABN2UQX2_9MICC</name>
<dbReference type="Proteomes" id="UP001501461">
    <property type="component" value="Unassembled WGS sequence"/>
</dbReference>
<organism evidence="6 7">
    <name type="scientific">Yaniella flava</name>
    <dbReference type="NCBI Taxonomy" id="287930"/>
    <lineage>
        <taxon>Bacteria</taxon>
        <taxon>Bacillati</taxon>
        <taxon>Actinomycetota</taxon>
        <taxon>Actinomycetes</taxon>
        <taxon>Micrococcales</taxon>
        <taxon>Micrococcaceae</taxon>
        <taxon>Yaniella</taxon>
    </lineage>
</organism>